<organism evidence="3 4">
    <name type="scientific">Mycena metata</name>
    <dbReference type="NCBI Taxonomy" id="1033252"/>
    <lineage>
        <taxon>Eukaryota</taxon>
        <taxon>Fungi</taxon>
        <taxon>Dikarya</taxon>
        <taxon>Basidiomycota</taxon>
        <taxon>Agaricomycotina</taxon>
        <taxon>Agaricomycetes</taxon>
        <taxon>Agaricomycetidae</taxon>
        <taxon>Agaricales</taxon>
        <taxon>Marasmiineae</taxon>
        <taxon>Mycenaceae</taxon>
        <taxon>Mycena</taxon>
    </lineage>
</organism>
<gene>
    <name evidence="3" type="ORF">B0H16DRAFT_1316450</name>
</gene>
<sequence length="262" mass="27752">MGSSASGSGSSASGSSSSASPTSPSAAVQHPQKQLNPTNFVNVFRKTHRRNAFSLSRLNGHAGASIKGAFAVNPFLDIPSQLLAPLAPGETVRKNLLLKVENGGIDVDVHLIGEPPASAVPIARTELHLELCGGAENSFPLIAKIHTPTLRRPPFRATLVSRNGFTSLHLPPSFHGLLTIYINTGNLNAHIGLSAALGAHATILSEDSTSRAYFIGALGMGKWEGDRAEVRVERGRVRVQFSGGGERDLDGLRRVGWEWMGV</sequence>
<comment type="caution">
    <text evidence="3">The sequence shown here is derived from an EMBL/GenBank/DDBJ whole genome shotgun (WGS) entry which is preliminary data.</text>
</comment>
<dbReference type="Pfam" id="PF24016">
    <property type="entry name" value="DUF7330"/>
    <property type="match status" value="1"/>
</dbReference>
<evidence type="ECO:0000313" key="4">
    <source>
        <dbReference type="Proteomes" id="UP001215598"/>
    </source>
</evidence>
<feature type="domain" description="DUF7330" evidence="2">
    <location>
        <begin position="64"/>
        <end position="242"/>
    </location>
</feature>
<keyword evidence="4" id="KW-1185">Reference proteome</keyword>
<name>A0AAD7NC22_9AGAR</name>
<evidence type="ECO:0000313" key="3">
    <source>
        <dbReference type="EMBL" id="KAJ7754434.1"/>
    </source>
</evidence>
<proteinExistence type="predicted"/>
<dbReference type="AlphaFoldDB" id="A0AAD7NC22"/>
<evidence type="ECO:0000259" key="2">
    <source>
        <dbReference type="Pfam" id="PF24016"/>
    </source>
</evidence>
<dbReference type="Proteomes" id="UP001215598">
    <property type="component" value="Unassembled WGS sequence"/>
</dbReference>
<protein>
    <recommendedName>
        <fullName evidence="2">DUF7330 domain-containing protein</fullName>
    </recommendedName>
</protein>
<evidence type="ECO:0000256" key="1">
    <source>
        <dbReference type="SAM" id="MobiDB-lite"/>
    </source>
</evidence>
<accession>A0AAD7NC22</accession>
<dbReference type="InterPro" id="IPR055754">
    <property type="entry name" value="DUF7330"/>
</dbReference>
<reference evidence="3" key="1">
    <citation type="submission" date="2023-03" db="EMBL/GenBank/DDBJ databases">
        <title>Massive genome expansion in bonnet fungi (Mycena s.s.) driven by repeated elements and novel gene families across ecological guilds.</title>
        <authorList>
            <consortium name="Lawrence Berkeley National Laboratory"/>
            <person name="Harder C.B."/>
            <person name="Miyauchi S."/>
            <person name="Viragh M."/>
            <person name="Kuo A."/>
            <person name="Thoen E."/>
            <person name="Andreopoulos B."/>
            <person name="Lu D."/>
            <person name="Skrede I."/>
            <person name="Drula E."/>
            <person name="Henrissat B."/>
            <person name="Morin E."/>
            <person name="Kohler A."/>
            <person name="Barry K."/>
            <person name="LaButti K."/>
            <person name="Morin E."/>
            <person name="Salamov A."/>
            <person name="Lipzen A."/>
            <person name="Mereny Z."/>
            <person name="Hegedus B."/>
            <person name="Baldrian P."/>
            <person name="Stursova M."/>
            <person name="Weitz H."/>
            <person name="Taylor A."/>
            <person name="Grigoriev I.V."/>
            <person name="Nagy L.G."/>
            <person name="Martin F."/>
            <person name="Kauserud H."/>
        </authorList>
    </citation>
    <scope>NUCLEOTIDE SEQUENCE</scope>
    <source>
        <strain evidence="3">CBHHK182m</strain>
    </source>
</reference>
<feature type="region of interest" description="Disordered" evidence="1">
    <location>
        <begin position="1"/>
        <end position="37"/>
    </location>
</feature>
<feature type="compositionally biased region" description="Low complexity" evidence="1">
    <location>
        <begin position="1"/>
        <end position="27"/>
    </location>
</feature>
<dbReference type="EMBL" id="JARKIB010000052">
    <property type="protein sequence ID" value="KAJ7754434.1"/>
    <property type="molecule type" value="Genomic_DNA"/>
</dbReference>